<gene>
    <name evidence="1" type="ORF">SSA02_20490</name>
</gene>
<name>A0A511BRB8_9PROT</name>
<dbReference type="OrthoDB" id="424426at2"/>
<dbReference type="CDD" id="cd02980">
    <property type="entry name" value="TRX_Fd_family"/>
    <property type="match status" value="1"/>
</dbReference>
<dbReference type="Proteomes" id="UP000321405">
    <property type="component" value="Unassembled WGS sequence"/>
</dbReference>
<dbReference type="Pfam" id="PF07845">
    <property type="entry name" value="DUF1636"/>
    <property type="match status" value="1"/>
</dbReference>
<comment type="caution">
    <text evidence="1">The sequence shown here is derived from an EMBL/GenBank/DDBJ whole genome shotgun (WGS) entry which is preliminary data.</text>
</comment>
<dbReference type="RefSeq" id="WP_147093976.1">
    <property type="nucleotide sequence ID" value="NZ_BJVC01000005.1"/>
</dbReference>
<accession>A0A511BRB8</accession>
<keyword evidence="2" id="KW-1185">Reference proteome</keyword>
<proteinExistence type="predicted"/>
<dbReference type="InterPro" id="IPR012863">
    <property type="entry name" value="DUF1636"/>
</dbReference>
<protein>
    <recommendedName>
        <fullName evidence="3">Metal-binding protein</fullName>
    </recommendedName>
</protein>
<sequence length="134" mass="13693">MSEPDETAPGSSVSGIPAPAGPVIHVCTTCRAGGEDLHGTLARLAEGSEVTVEGVRCLAACGQGCTASLSMPGKWSWLLGHLAPETASDLLVYARAYAASTSGTVMPSRRPESLRDVVLGRMPSFPAPLRAGSS</sequence>
<organism evidence="1 2">
    <name type="scientific">Swaminathania salitolerans</name>
    <dbReference type="NCBI Taxonomy" id="182838"/>
    <lineage>
        <taxon>Bacteria</taxon>
        <taxon>Pseudomonadati</taxon>
        <taxon>Pseudomonadota</taxon>
        <taxon>Alphaproteobacteria</taxon>
        <taxon>Acetobacterales</taxon>
        <taxon>Acetobacteraceae</taxon>
        <taxon>Swaminathania</taxon>
    </lineage>
</organism>
<reference evidence="1 2" key="1">
    <citation type="submission" date="2019-07" db="EMBL/GenBank/DDBJ databases">
        <title>Whole genome shotgun sequence of Swaminathania salitolerans NBRC 104436.</title>
        <authorList>
            <person name="Hosoyama A."/>
            <person name="Uohara A."/>
            <person name="Ohji S."/>
            <person name="Ichikawa N."/>
        </authorList>
    </citation>
    <scope>NUCLEOTIDE SEQUENCE [LARGE SCALE GENOMIC DNA]</scope>
    <source>
        <strain evidence="1 2">NBRC 104436</strain>
    </source>
</reference>
<dbReference type="AlphaFoldDB" id="A0A511BRB8"/>
<evidence type="ECO:0008006" key="3">
    <source>
        <dbReference type="Google" id="ProtNLM"/>
    </source>
</evidence>
<evidence type="ECO:0000313" key="2">
    <source>
        <dbReference type="Proteomes" id="UP000321405"/>
    </source>
</evidence>
<evidence type="ECO:0000313" key="1">
    <source>
        <dbReference type="EMBL" id="GEL02886.1"/>
    </source>
</evidence>
<dbReference type="EMBL" id="BJVC01000005">
    <property type="protein sequence ID" value="GEL02886.1"/>
    <property type="molecule type" value="Genomic_DNA"/>
</dbReference>